<dbReference type="PANTHER" id="PTHR43986">
    <property type="entry name" value="ELONGATION FACTOR 1-GAMMA"/>
    <property type="match status" value="1"/>
</dbReference>
<feature type="non-terminal residue" evidence="1">
    <location>
        <position position="115"/>
    </location>
</feature>
<organism evidence="1 2">
    <name type="scientific">Cirrhinus mrigala</name>
    <name type="common">Mrigala</name>
    <dbReference type="NCBI Taxonomy" id="683832"/>
    <lineage>
        <taxon>Eukaryota</taxon>
        <taxon>Metazoa</taxon>
        <taxon>Chordata</taxon>
        <taxon>Craniata</taxon>
        <taxon>Vertebrata</taxon>
        <taxon>Euteleostomi</taxon>
        <taxon>Actinopterygii</taxon>
        <taxon>Neopterygii</taxon>
        <taxon>Teleostei</taxon>
        <taxon>Ostariophysi</taxon>
        <taxon>Cypriniformes</taxon>
        <taxon>Cyprinidae</taxon>
        <taxon>Labeoninae</taxon>
        <taxon>Labeonini</taxon>
        <taxon>Cirrhinus</taxon>
    </lineage>
</organism>
<gene>
    <name evidence="1" type="ORF">M9458_032624</name>
</gene>
<protein>
    <recommendedName>
        <fullName evidence="3">GST N-terminal domain-containing protein</fullName>
    </recommendedName>
</protein>
<comment type="caution">
    <text evidence="1">The sequence shown here is derived from an EMBL/GenBank/DDBJ whole genome shotgun (WGS) entry which is preliminary data.</text>
</comment>
<dbReference type="InterPro" id="IPR050802">
    <property type="entry name" value="EF-GSTs"/>
</dbReference>
<dbReference type="Gene3D" id="1.20.1050.10">
    <property type="match status" value="1"/>
</dbReference>
<reference evidence="1 2" key="1">
    <citation type="submission" date="2024-05" db="EMBL/GenBank/DDBJ databases">
        <title>Genome sequencing and assembly of Indian major carp, Cirrhinus mrigala (Hamilton, 1822).</title>
        <authorList>
            <person name="Mohindra V."/>
            <person name="Chowdhury L.M."/>
            <person name="Lal K."/>
            <person name="Jena J.K."/>
        </authorList>
    </citation>
    <scope>NUCLEOTIDE SEQUENCE [LARGE SCALE GENOMIC DNA]</scope>
    <source>
        <strain evidence="1">CM1030</strain>
        <tissue evidence="1">Blood</tissue>
    </source>
</reference>
<keyword evidence="2" id="KW-1185">Reference proteome</keyword>
<dbReference type="Proteomes" id="UP001529510">
    <property type="component" value="Unassembled WGS sequence"/>
</dbReference>
<dbReference type="PANTHER" id="PTHR43986:SF1">
    <property type="entry name" value="ELONGATION FACTOR 1-GAMMA"/>
    <property type="match status" value="1"/>
</dbReference>
<evidence type="ECO:0000313" key="2">
    <source>
        <dbReference type="Proteomes" id="UP001529510"/>
    </source>
</evidence>
<accession>A0ABD0PE13</accession>
<evidence type="ECO:0008006" key="3">
    <source>
        <dbReference type="Google" id="ProtNLM"/>
    </source>
</evidence>
<sequence length="115" mass="12561">MDTLYISSHPDAFRSLLPLIAAEFCQSPPRIVHEDPPAEVAKSRPALVIADPEGTVLTGANAVSWYLAKACNQTGSDKQQESQVWQWLSFAENELMPVACAVTFPLLGFMGVDKK</sequence>
<evidence type="ECO:0000313" key="1">
    <source>
        <dbReference type="EMBL" id="KAL0172313.1"/>
    </source>
</evidence>
<dbReference type="EMBL" id="JAMKFB020000016">
    <property type="protein sequence ID" value="KAL0172313.1"/>
    <property type="molecule type" value="Genomic_DNA"/>
</dbReference>
<name>A0ABD0PE13_CIRMR</name>
<dbReference type="AlphaFoldDB" id="A0ABD0PE13"/>
<proteinExistence type="predicted"/>